<dbReference type="AlphaFoldDB" id="A0A1I4QDZ8"/>
<keyword evidence="4" id="KW-0143">Chaperone</keyword>
<dbReference type="OrthoDB" id="9801235at2"/>
<dbReference type="Proteomes" id="UP000199520">
    <property type="component" value="Unassembled WGS sequence"/>
</dbReference>
<dbReference type="GO" id="GO:0044780">
    <property type="term" value="P:bacterial-type flagellum assembly"/>
    <property type="evidence" value="ECO:0007669"/>
    <property type="project" value="UniProtKB-UniRule"/>
</dbReference>
<evidence type="ECO:0000256" key="3">
    <source>
        <dbReference type="ARBA" id="ARBA00022845"/>
    </source>
</evidence>
<keyword evidence="6" id="KW-1185">Reference proteome</keyword>
<keyword evidence="5" id="KW-0282">Flagellum</keyword>
<keyword evidence="3 4" id="KW-0810">Translation regulation</keyword>
<dbReference type="SUPFAM" id="SSF141457">
    <property type="entry name" value="BH3618-like"/>
    <property type="match status" value="1"/>
</dbReference>
<dbReference type="InterPro" id="IPR003775">
    <property type="entry name" value="Flagellar_assembly_factor_FliW"/>
</dbReference>
<organism evidence="5 6">
    <name type="scientific">Pelosinus propionicus DSM 13327</name>
    <dbReference type="NCBI Taxonomy" id="1123291"/>
    <lineage>
        <taxon>Bacteria</taxon>
        <taxon>Bacillati</taxon>
        <taxon>Bacillota</taxon>
        <taxon>Negativicutes</taxon>
        <taxon>Selenomonadales</taxon>
        <taxon>Sporomusaceae</taxon>
        <taxon>Pelosinus</taxon>
    </lineage>
</organism>
<reference evidence="6" key="1">
    <citation type="submission" date="2016-10" db="EMBL/GenBank/DDBJ databases">
        <authorList>
            <person name="Varghese N."/>
            <person name="Submissions S."/>
        </authorList>
    </citation>
    <scope>NUCLEOTIDE SEQUENCE [LARGE SCALE GENOMIC DNA]</scope>
    <source>
        <strain evidence="6">DSM 13327</strain>
    </source>
</reference>
<dbReference type="STRING" id="1123291.SAMN04490355_10953"/>
<dbReference type="PANTHER" id="PTHR39190">
    <property type="entry name" value="FLAGELLAR ASSEMBLY FACTOR FLIW"/>
    <property type="match status" value="1"/>
</dbReference>
<dbReference type="PANTHER" id="PTHR39190:SF1">
    <property type="entry name" value="FLAGELLAR ASSEMBLY FACTOR FLIW"/>
    <property type="match status" value="1"/>
</dbReference>
<comment type="subcellular location">
    <subcellularLocation>
        <location evidence="4">Cytoplasm</location>
    </subcellularLocation>
</comment>
<evidence type="ECO:0000313" key="5">
    <source>
        <dbReference type="EMBL" id="SFM37945.1"/>
    </source>
</evidence>
<evidence type="ECO:0000256" key="1">
    <source>
        <dbReference type="ARBA" id="ARBA00022490"/>
    </source>
</evidence>
<dbReference type="Gene3D" id="2.30.290.10">
    <property type="entry name" value="BH3618-like"/>
    <property type="match status" value="1"/>
</dbReference>
<name>A0A1I4QDZ8_9FIRM</name>
<dbReference type="RefSeq" id="WP_090944614.1">
    <property type="nucleotide sequence ID" value="NZ_FOTS01000095.1"/>
</dbReference>
<dbReference type="InterPro" id="IPR024046">
    <property type="entry name" value="Flagellar_assmbl_FliW_dom_sf"/>
</dbReference>
<evidence type="ECO:0000256" key="2">
    <source>
        <dbReference type="ARBA" id="ARBA00022795"/>
    </source>
</evidence>
<dbReference type="GO" id="GO:0006417">
    <property type="term" value="P:regulation of translation"/>
    <property type="evidence" value="ECO:0007669"/>
    <property type="project" value="UniProtKB-KW"/>
</dbReference>
<comment type="function">
    <text evidence="4">Acts as an anti-CsrA protein, binds CsrA and prevents it from repressing translation of its target genes, one of which is flagellin. Binds to flagellin and participates in the assembly of the flagellum.</text>
</comment>
<dbReference type="Pfam" id="PF02623">
    <property type="entry name" value="FliW"/>
    <property type="match status" value="1"/>
</dbReference>
<comment type="subunit">
    <text evidence="4">Interacts with translational regulator CsrA and flagellin(s).</text>
</comment>
<evidence type="ECO:0000313" key="6">
    <source>
        <dbReference type="Proteomes" id="UP000199520"/>
    </source>
</evidence>
<proteinExistence type="inferred from homology"/>
<dbReference type="EMBL" id="FOTS01000095">
    <property type="protein sequence ID" value="SFM37945.1"/>
    <property type="molecule type" value="Genomic_DNA"/>
</dbReference>
<accession>A0A1I4QDZ8</accession>
<protein>
    <recommendedName>
        <fullName evidence="4">Flagellar assembly factor FliW</fullName>
    </recommendedName>
</protein>
<keyword evidence="5" id="KW-0966">Cell projection</keyword>
<keyword evidence="1 4" id="KW-0963">Cytoplasm</keyword>
<dbReference type="GO" id="GO:0005737">
    <property type="term" value="C:cytoplasm"/>
    <property type="evidence" value="ECO:0007669"/>
    <property type="project" value="UniProtKB-SubCell"/>
</dbReference>
<comment type="similarity">
    <text evidence="4">Belongs to the FliW family.</text>
</comment>
<dbReference type="HAMAP" id="MF_01185">
    <property type="entry name" value="FliW"/>
    <property type="match status" value="1"/>
</dbReference>
<sequence length="126" mass="14363">MEKKIHFPKGLIGLENYRDFTLTELPDQTQFWLLQSLEDEHFGLVITNPFWFVPDYDFELLESEALQMGEDLDVFVTVNVAATPENITANLMGPIIVNQNTGIGFQVLVADRKYTTQYKLMSTEGG</sequence>
<gene>
    <name evidence="4" type="primary">fliW</name>
    <name evidence="5" type="ORF">SAMN04490355_10953</name>
</gene>
<keyword evidence="5" id="KW-0969">Cilium</keyword>
<keyword evidence="2 4" id="KW-1005">Bacterial flagellum biogenesis</keyword>
<evidence type="ECO:0000256" key="4">
    <source>
        <dbReference type="HAMAP-Rule" id="MF_01185"/>
    </source>
</evidence>